<evidence type="ECO:0008006" key="4">
    <source>
        <dbReference type="Google" id="ProtNLM"/>
    </source>
</evidence>
<sequence>MKKLHALFLFLTVLCLGFNSCQKDIVFVEGSGPGGTKPTTYTTKMSAKVDGVLVECEFAYAQPFTNQDGTKDIDINGLKNPQGFILSFQDFKGVGTYNAADLISSGTYIAGITNPYADAYYAETGTIKITTYNSKVIIGTFEFKAVNTDGAVKTITEGQFVITLEPIPGPTPGQGTSNMSAKVDGTSTNFVGQAGLVKSAALGNMMTIVGTNGVKALTVIIYNYKGNGTYDIDIDAQGSYNEDQSQTGSYASETGVKTGKLIITSSSTTTVKGTFEFVAPNMDTFLSTKKTITEGKFDLSYTTITM</sequence>
<name>A0A4U1CRQ3_9SPHI</name>
<accession>A0A4U1CRQ3</accession>
<dbReference type="Pfam" id="PF19765">
    <property type="entry name" value="DUF6252"/>
    <property type="match status" value="2"/>
</dbReference>
<feature type="signal peptide" evidence="1">
    <location>
        <begin position="1"/>
        <end position="23"/>
    </location>
</feature>
<feature type="chain" id="PRO_5020853454" description="DUF4382 domain-containing protein" evidence="1">
    <location>
        <begin position="24"/>
        <end position="306"/>
    </location>
</feature>
<keyword evidence="1" id="KW-0732">Signal</keyword>
<comment type="caution">
    <text evidence="2">The sequence shown here is derived from an EMBL/GenBank/DDBJ whole genome shotgun (WGS) entry which is preliminary data.</text>
</comment>
<dbReference type="EMBL" id="SWBR01000003">
    <property type="protein sequence ID" value="TKC08291.1"/>
    <property type="molecule type" value="Genomic_DNA"/>
</dbReference>
<dbReference type="RefSeq" id="WP_136842196.1">
    <property type="nucleotide sequence ID" value="NZ_SWBR01000003.1"/>
</dbReference>
<reference evidence="2 3" key="1">
    <citation type="submission" date="2019-04" db="EMBL/GenBank/DDBJ databases">
        <title>Pedobacter sp. RP-3-22 sp. nov., isolated from Arctic soil.</title>
        <authorList>
            <person name="Dahal R.H."/>
            <person name="Kim D.-U."/>
        </authorList>
    </citation>
    <scope>NUCLEOTIDE SEQUENCE [LARGE SCALE GENOMIC DNA]</scope>
    <source>
        <strain evidence="2 3">RP-3-22</strain>
    </source>
</reference>
<proteinExistence type="predicted"/>
<evidence type="ECO:0000313" key="3">
    <source>
        <dbReference type="Proteomes" id="UP000309488"/>
    </source>
</evidence>
<evidence type="ECO:0000313" key="2">
    <source>
        <dbReference type="EMBL" id="TKC08291.1"/>
    </source>
</evidence>
<protein>
    <recommendedName>
        <fullName evidence="4">DUF4382 domain-containing protein</fullName>
    </recommendedName>
</protein>
<dbReference type="OrthoDB" id="751053at2"/>
<dbReference type="Proteomes" id="UP000309488">
    <property type="component" value="Unassembled WGS sequence"/>
</dbReference>
<dbReference type="InterPro" id="IPR046219">
    <property type="entry name" value="DUF6252"/>
</dbReference>
<keyword evidence="3" id="KW-1185">Reference proteome</keyword>
<organism evidence="2 3">
    <name type="scientific">Pedobacter polaris</name>
    <dbReference type="NCBI Taxonomy" id="2571273"/>
    <lineage>
        <taxon>Bacteria</taxon>
        <taxon>Pseudomonadati</taxon>
        <taxon>Bacteroidota</taxon>
        <taxon>Sphingobacteriia</taxon>
        <taxon>Sphingobacteriales</taxon>
        <taxon>Sphingobacteriaceae</taxon>
        <taxon>Pedobacter</taxon>
    </lineage>
</organism>
<evidence type="ECO:0000256" key="1">
    <source>
        <dbReference type="SAM" id="SignalP"/>
    </source>
</evidence>
<gene>
    <name evidence="2" type="ORF">FA048_14135</name>
</gene>
<dbReference type="AlphaFoldDB" id="A0A4U1CRQ3"/>